<dbReference type="SMART" id="SM00595">
    <property type="entry name" value="MADF"/>
    <property type="match status" value="1"/>
</dbReference>
<dbReference type="Proteomes" id="UP001153954">
    <property type="component" value="Unassembled WGS sequence"/>
</dbReference>
<reference evidence="2" key="1">
    <citation type="submission" date="2022-03" db="EMBL/GenBank/DDBJ databases">
        <authorList>
            <person name="Tunstrom K."/>
        </authorList>
    </citation>
    <scope>NUCLEOTIDE SEQUENCE</scope>
</reference>
<dbReference type="AlphaFoldDB" id="A0AAU9VD31"/>
<dbReference type="Pfam" id="PF10545">
    <property type="entry name" value="MADF_DNA_bdg"/>
    <property type="match status" value="1"/>
</dbReference>
<dbReference type="PANTHER" id="PTHR21505">
    <property type="entry name" value="MADF DOMAIN-CONTAINING PROTEIN-RELATED"/>
    <property type="match status" value="1"/>
</dbReference>
<comment type="caution">
    <text evidence="2">The sequence shown here is derived from an EMBL/GenBank/DDBJ whole genome shotgun (WGS) entry which is preliminary data.</text>
</comment>
<evidence type="ECO:0000313" key="2">
    <source>
        <dbReference type="EMBL" id="CAH2109154.1"/>
    </source>
</evidence>
<protein>
    <recommendedName>
        <fullName evidence="1">MADF domain-containing protein</fullName>
    </recommendedName>
</protein>
<sequence length="215" mass="24908">MWSNERELQFLECYQTEPVLWNSKDVKHKDKQCIHDAWVRISEHMEKCPVAELKKKRDSLMATYRSHKRRVIASIQSGAAADSVYKPIWFAYKLMDSFLNNIVQCRNTLNTDTQNTTTTTESEILDEEKVVGAEPAPTTSSLETVPRRRKNPIELQEAGKLMKEAMSSLNKVLNKPVVSEDNFDRYGKILDNKLRKLSETDSLKMMYEIDGLFTR</sequence>
<dbReference type="PROSITE" id="PS51029">
    <property type="entry name" value="MADF"/>
    <property type="match status" value="1"/>
</dbReference>
<feature type="domain" description="MADF" evidence="1">
    <location>
        <begin position="9"/>
        <end position="96"/>
    </location>
</feature>
<evidence type="ECO:0000259" key="1">
    <source>
        <dbReference type="PROSITE" id="PS51029"/>
    </source>
</evidence>
<name>A0AAU9VD31_EUPED</name>
<dbReference type="InterPro" id="IPR006578">
    <property type="entry name" value="MADF-dom"/>
</dbReference>
<organism evidence="2 3">
    <name type="scientific">Euphydryas editha</name>
    <name type="common">Edith's checkerspot</name>
    <dbReference type="NCBI Taxonomy" id="104508"/>
    <lineage>
        <taxon>Eukaryota</taxon>
        <taxon>Metazoa</taxon>
        <taxon>Ecdysozoa</taxon>
        <taxon>Arthropoda</taxon>
        <taxon>Hexapoda</taxon>
        <taxon>Insecta</taxon>
        <taxon>Pterygota</taxon>
        <taxon>Neoptera</taxon>
        <taxon>Endopterygota</taxon>
        <taxon>Lepidoptera</taxon>
        <taxon>Glossata</taxon>
        <taxon>Ditrysia</taxon>
        <taxon>Papilionoidea</taxon>
        <taxon>Nymphalidae</taxon>
        <taxon>Nymphalinae</taxon>
        <taxon>Euphydryas</taxon>
    </lineage>
</organism>
<dbReference type="PANTHER" id="PTHR21505:SF12">
    <property type="entry name" value="MADF DOMAIN-CONTAINING PROTEIN-RELATED"/>
    <property type="match status" value="1"/>
</dbReference>
<evidence type="ECO:0000313" key="3">
    <source>
        <dbReference type="Proteomes" id="UP001153954"/>
    </source>
</evidence>
<gene>
    <name evidence="2" type="ORF">EEDITHA_LOCUS23017</name>
</gene>
<keyword evidence="3" id="KW-1185">Reference proteome</keyword>
<dbReference type="EMBL" id="CAKOGL010000064">
    <property type="protein sequence ID" value="CAH2109154.1"/>
    <property type="molecule type" value="Genomic_DNA"/>
</dbReference>
<accession>A0AAU9VD31</accession>
<proteinExistence type="predicted"/>